<sequence length="295" mass="32688">MGVVESIIYVMVVGLSVDYTVHLSEAYLASGRATRQERTRAMVAAMGGSVLSGAFSTLGATTFLMMADIIFFTKFGSIIFFLICQSMVISLVGFTAMLDCFGPQVPQPGENIKRHIKVLALVPDPKDPTAPQQWLPAYVLETGKLSPSGAYLVQVDSSLQELECSAQQLKRRCETGSLEFFAAFGRRLWKGAKHWRAHEGPNGKYQALSRQNYELEQKIDRLQETMQKLLEVQGTRRAINGVEETNGNKTGYWQKMESVEVDDIGRSGLLKNLQPKKDGGEEKVLQEESKEAGLV</sequence>
<evidence type="ECO:0000256" key="6">
    <source>
        <dbReference type="SAM" id="Coils"/>
    </source>
</evidence>
<dbReference type="GO" id="GO:0022857">
    <property type="term" value="F:transmembrane transporter activity"/>
    <property type="evidence" value="ECO:0007669"/>
    <property type="project" value="TreeGrafter"/>
</dbReference>
<dbReference type="GO" id="GO:0016020">
    <property type="term" value="C:membrane"/>
    <property type="evidence" value="ECO:0007669"/>
    <property type="project" value="UniProtKB-SubCell"/>
</dbReference>
<evidence type="ECO:0000313" key="9">
    <source>
        <dbReference type="EMBL" id="CAE0619934.1"/>
    </source>
</evidence>
<dbReference type="InterPro" id="IPR052081">
    <property type="entry name" value="Dispatched_Hh_regulator"/>
</dbReference>
<accession>A0A7S3UNQ6</accession>
<evidence type="ECO:0000256" key="4">
    <source>
        <dbReference type="ARBA" id="ARBA00023136"/>
    </source>
</evidence>
<proteinExistence type="predicted"/>
<dbReference type="AlphaFoldDB" id="A0A7S3UNQ6"/>
<organism evidence="9">
    <name type="scientific">Heterosigma akashiwo</name>
    <name type="common">Chromophytic alga</name>
    <name type="synonym">Heterosigma carterae</name>
    <dbReference type="NCBI Taxonomy" id="2829"/>
    <lineage>
        <taxon>Eukaryota</taxon>
        <taxon>Sar</taxon>
        <taxon>Stramenopiles</taxon>
        <taxon>Ochrophyta</taxon>
        <taxon>Raphidophyceae</taxon>
        <taxon>Chattonellales</taxon>
        <taxon>Chattonellaceae</taxon>
        <taxon>Heterosigma</taxon>
    </lineage>
</organism>
<feature type="transmembrane region" description="Helical" evidence="8">
    <location>
        <begin position="78"/>
        <end position="98"/>
    </location>
</feature>
<keyword evidence="6" id="KW-0175">Coiled coil</keyword>
<keyword evidence="2 8" id="KW-0812">Transmembrane</keyword>
<protein>
    <recommendedName>
        <fullName evidence="10">SSD domain-containing protein</fullName>
    </recommendedName>
</protein>
<gene>
    <name evidence="9" type="ORF">HAKA00212_LOCUS282</name>
</gene>
<dbReference type="SUPFAM" id="SSF82866">
    <property type="entry name" value="Multidrug efflux transporter AcrB transmembrane domain"/>
    <property type="match status" value="1"/>
</dbReference>
<evidence type="ECO:0000256" key="7">
    <source>
        <dbReference type="SAM" id="MobiDB-lite"/>
    </source>
</evidence>
<dbReference type="PANTHER" id="PTHR45951">
    <property type="entry name" value="PROTEIN DISPATCHED-RELATED"/>
    <property type="match status" value="1"/>
</dbReference>
<comment type="subcellular location">
    <subcellularLocation>
        <location evidence="1">Membrane</location>
        <topology evidence="1">Multi-pass membrane protein</topology>
    </subcellularLocation>
</comment>
<feature type="compositionally biased region" description="Basic and acidic residues" evidence="7">
    <location>
        <begin position="275"/>
        <end position="295"/>
    </location>
</feature>
<feature type="transmembrane region" description="Helical" evidence="8">
    <location>
        <begin position="41"/>
        <end position="72"/>
    </location>
</feature>
<dbReference type="EMBL" id="HBIU01000869">
    <property type="protein sequence ID" value="CAE0619934.1"/>
    <property type="molecule type" value="Transcribed_RNA"/>
</dbReference>
<evidence type="ECO:0000256" key="5">
    <source>
        <dbReference type="ARBA" id="ARBA00023180"/>
    </source>
</evidence>
<evidence type="ECO:0000256" key="8">
    <source>
        <dbReference type="SAM" id="Phobius"/>
    </source>
</evidence>
<feature type="coiled-coil region" evidence="6">
    <location>
        <begin position="152"/>
        <end position="179"/>
    </location>
</feature>
<feature type="transmembrane region" description="Helical" evidence="8">
    <location>
        <begin position="6"/>
        <end position="29"/>
    </location>
</feature>
<evidence type="ECO:0000256" key="3">
    <source>
        <dbReference type="ARBA" id="ARBA00022989"/>
    </source>
</evidence>
<keyword evidence="4 8" id="KW-0472">Membrane</keyword>
<dbReference type="Gene3D" id="1.20.1640.10">
    <property type="entry name" value="Multidrug efflux transporter AcrB transmembrane domain"/>
    <property type="match status" value="1"/>
</dbReference>
<feature type="coiled-coil region" evidence="6">
    <location>
        <begin position="205"/>
        <end position="232"/>
    </location>
</feature>
<keyword evidence="5" id="KW-0325">Glycoprotein</keyword>
<feature type="region of interest" description="Disordered" evidence="7">
    <location>
        <begin position="270"/>
        <end position="295"/>
    </location>
</feature>
<reference evidence="9" key="1">
    <citation type="submission" date="2021-01" db="EMBL/GenBank/DDBJ databases">
        <authorList>
            <person name="Corre E."/>
            <person name="Pelletier E."/>
            <person name="Niang G."/>
            <person name="Scheremetjew M."/>
            <person name="Finn R."/>
            <person name="Kale V."/>
            <person name="Holt S."/>
            <person name="Cochrane G."/>
            <person name="Meng A."/>
            <person name="Brown T."/>
            <person name="Cohen L."/>
        </authorList>
    </citation>
    <scope>NUCLEOTIDE SEQUENCE</scope>
    <source>
        <strain evidence="9">CCMP3107</strain>
    </source>
</reference>
<evidence type="ECO:0000256" key="1">
    <source>
        <dbReference type="ARBA" id="ARBA00004141"/>
    </source>
</evidence>
<keyword evidence="3 8" id="KW-1133">Transmembrane helix</keyword>
<evidence type="ECO:0008006" key="10">
    <source>
        <dbReference type="Google" id="ProtNLM"/>
    </source>
</evidence>
<evidence type="ECO:0000256" key="2">
    <source>
        <dbReference type="ARBA" id="ARBA00022692"/>
    </source>
</evidence>
<dbReference type="PANTHER" id="PTHR45951:SF7">
    <property type="entry name" value="SSD DOMAIN-CONTAINING PROTEIN"/>
    <property type="match status" value="1"/>
</dbReference>
<name>A0A7S3UNQ6_HETAK</name>